<dbReference type="SMART" id="SM00342">
    <property type="entry name" value="HTH_ARAC"/>
    <property type="match status" value="1"/>
</dbReference>
<evidence type="ECO:0000256" key="2">
    <source>
        <dbReference type="ARBA" id="ARBA00023125"/>
    </source>
</evidence>
<evidence type="ECO:0000256" key="1">
    <source>
        <dbReference type="ARBA" id="ARBA00023015"/>
    </source>
</evidence>
<dbReference type="InterPro" id="IPR020449">
    <property type="entry name" value="Tscrpt_reg_AraC-type_HTH"/>
</dbReference>
<accession>A0ABR7DDY2</accession>
<dbReference type="SUPFAM" id="SSF46689">
    <property type="entry name" value="Homeodomain-like"/>
    <property type="match status" value="2"/>
</dbReference>
<dbReference type="PANTHER" id="PTHR43280">
    <property type="entry name" value="ARAC-FAMILY TRANSCRIPTIONAL REGULATOR"/>
    <property type="match status" value="1"/>
</dbReference>
<name>A0ABR7DDY2_9CLOT</name>
<dbReference type="EMBL" id="JACOOO010000025">
    <property type="protein sequence ID" value="MBC5629595.1"/>
    <property type="molecule type" value="Genomic_DNA"/>
</dbReference>
<evidence type="ECO:0000313" key="6">
    <source>
        <dbReference type="Proteomes" id="UP000596929"/>
    </source>
</evidence>
<reference evidence="5 6" key="1">
    <citation type="submission" date="2020-08" db="EMBL/GenBank/DDBJ databases">
        <title>Genome public.</title>
        <authorList>
            <person name="Liu C."/>
            <person name="Sun Q."/>
        </authorList>
    </citation>
    <scope>NUCLEOTIDE SEQUENCE [LARGE SCALE GENOMIC DNA]</scope>
    <source>
        <strain evidence="5 6">NSJ-6</strain>
    </source>
</reference>
<dbReference type="PANTHER" id="PTHR43280:SF28">
    <property type="entry name" value="HTH-TYPE TRANSCRIPTIONAL ACTIVATOR RHAS"/>
    <property type="match status" value="1"/>
</dbReference>
<comment type="caution">
    <text evidence="5">The sequence shown here is derived from an EMBL/GenBank/DDBJ whole genome shotgun (WGS) entry which is preliminary data.</text>
</comment>
<dbReference type="PROSITE" id="PS00041">
    <property type="entry name" value="HTH_ARAC_FAMILY_1"/>
    <property type="match status" value="1"/>
</dbReference>
<protein>
    <submittedName>
        <fullName evidence="5">Helix-turn-helix transcriptional regulator</fullName>
    </submittedName>
</protein>
<dbReference type="Gene3D" id="1.10.10.60">
    <property type="entry name" value="Homeodomain-like"/>
    <property type="match status" value="2"/>
</dbReference>
<evidence type="ECO:0000256" key="3">
    <source>
        <dbReference type="ARBA" id="ARBA00023163"/>
    </source>
</evidence>
<organism evidence="5 6">
    <name type="scientific">Clostridium hominis</name>
    <dbReference type="NCBI Taxonomy" id="2763036"/>
    <lineage>
        <taxon>Bacteria</taxon>
        <taxon>Bacillati</taxon>
        <taxon>Bacillota</taxon>
        <taxon>Clostridia</taxon>
        <taxon>Eubacteriales</taxon>
        <taxon>Clostridiaceae</taxon>
        <taxon>Clostridium</taxon>
    </lineage>
</organism>
<keyword evidence="3" id="KW-0804">Transcription</keyword>
<evidence type="ECO:0000313" key="5">
    <source>
        <dbReference type="EMBL" id="MBC5629595.1"/>
    </source>
</evidence>
<keyword evidence="1" id="KW-0805">Transcription regulation</keyword>
<sequence length="245" mass="28632">MNPITFKFNMESFYFSTHLPIKAFSSKGNEYYSVGYDEITASILEKVDFEELTLKLNSDIKIASPIDISPIDEVNFTICPIISKTYEFGFYLIGPYTTNESSKKAIFKPKHCISYLLNILYMKLENQSINQSKKTSYNFNVNKAIKYIEENYKKQFTLDQVCESININKSYFCTIFKEHTGKTFSHYLSHYRIDKAKELLKDTELSITEVAFTVGYNSVNYFNNNFKRLNNITPVQYRNELTNLK</sequence>
<keyword evidence="2" id="KW-0238">DNA-binding</keyword>
<dbReference type="Pfam" id="PF12833">
    <property type="entry name" value="HTH_18"/>
    <property type="match status" value="1"/>
</dbReference>
<feature type="domain" description="HTH araC/xylS-type" evidence="4">
    <location>
        <begin position="142"/>
        <end position="240"/>
    </location>
</feature>
<keyword evidence="6" id="KW-1185">Reference proteome</keyword>
<dbReference type="Proteomes" id="UP000596929">
    <property type="component" value="Unassembled WGS sequence"/>
</dbReference>
<proteinExistence type="predicted"/>
<dbReference type="RefSeq" id="WP_051986943.1">
    <property type="nucleotide sequence ID" value="NZ_JACOOO010000025.1"/>
</dbReference>
<dbReference type="PRINTS" id="PR00032">
    <property type="entry name" value="HTHARAC"/>
</dbReference>
<gene>
    <name evidence="5" type="ORF">H8S20_11910</name>
</gene>
<evidence type="ECO:0000259" key="4">
    <source>
        <dbReference type="PROSITE" id="PS01124"/>
    </source>
</evidence>
<dbReference type="PROSITE" id="PS01124">
    <property type="entry name" value="HTH_ARAC_FAMILY_2"/>
    <property type="match status" value="1"/>
</dbReference>
<dbReference type="InterPro" id="IPR018062">
    <property type="entry name" value="HTH_AraC-typ_CS"/>
</dbReference>
<dbReference type="InterPro" id="IPR009057">
    <property type="entry name" value="Homeodomain-like_sf"/>
</dbReference>
<dbReference type="InterPro" id="IPR018060">
    <property type="entry name" value="HTH_AraC"/>
</dbReference>